<dbReference type="Proteomes" id="UP000431092">
    <property type="component" value="Unassembled WGS sequence"/>
</dbReference>
<dbReference type="InterPro" id="IPR029063">
    <property type="entry name" value="SAM-dependent_MTases_sf"/>
</dbReference>
<evidence type="ECO:0000313" key="1">
    <source>
        <dbReference type="EMBL" id="MTB72293.1"/>
    </source>
</evidence>
<accession>A0A6I3II21</accession>
<dbReference type="RefSeq" id="WP_154593535.1">
    <property type="nucleotide sequence ID" value="NZ_CP171001.1"/>
</dbReference>
<keyword evidence="2" id="KW-1185">Reference proteome</keyword>
<protein>
    <recommendedName>
        <fullName evidence="3">SAM-dependent methyltransferase</fullName>
    </recommendedName>
</protein>
<dbReference type="AlphaFoldDB" id="A0A6I3II21"/>
<dbReference type="EMBL" id="WLVL01000037">
    <property type="protein sequence ID" value="MTB72293.1"/>
    <property type="molecule type" value="Genomic_DNA"/>
</dbReference>
<reference evidence="1 2" key="1">
    <citation type="submission" date="2019-11" db="EMBL/GenBank/DDBJ databases">
        <title>Whole genome sequencing identifies a novel species of the genus Arsenicicoccus isolated from human blood.</title>
        <authorList>
            <person name="Jeong J.H."/>
            <person name="Kweon O.J."/>
            <person name="Kim H.R."/>
            <person name="Kim T.-H."/>
            <person name="Ha S.-M."/>
            <person name="Lee M.-K."/>
        </authorList>
    </citation>
    <scope>NUCLEOTIDE SEQUENCE [LARGE SCALE GENOMIC DNA]</scope>
    <source>
        <strain evidence="1 2">MKL-02</strain>
    </source>
</reference>
<organism evidence="1 2">
    <name type="scientific">Arsenicicoccus cauae</name>
    <dbReference type="NCBI Taxonomy" id="2663847"/>
    <lineage>
        <taxon>Bacteria</taxon>
        <taxon>Bacillati</taxon>
        <taxon>Actinomycetota</taxon>
        <taxon>Actinomycetes</taxon>
        <taxon>Micrococcales</taxon>
        <taxon>Intrasporangiaceae</taxon>
        <taxon>Arsenicicoccus</taxon>
    </lineage>
</organism>
<dbReference type="SUPFAM" id="SSF53335">
    <property type="entry name" value="S-adenosyl-L-methionine-dependent methyltransferases"/>
    <property type="match status" value="1"/>
</dbReference>
<name>A0A6I3II21_9MICO</name>
<proteinExistence type="predicted"/>
<evidence type="ECO:0000313" key="2">
    <source>
        <dbReference type="Proteomes" id="UP000431092"/>
    </source>
</evidence>
<sequence length="249" mass="26289">MALGQVARTLGRVAGVTAGAAIATDAARRLHASSRWGVRARLGAAGDLPEWVLPTDVLASYAEAEEHREAADDLGLPMVLDEVNAWAALGALAALLRLVDDGTRRSHVVDLGGRWSPLSRWCRALGFSVAREVPHERGSVDLLTRLHPAGAVAADVDAVLELAGVVLRPGGVVVVTVPVGDADAEGAMGRADLRALEARADGWGLRLVGDLDGEVGRRLTAAVRVAREDERDRTDGSAYALARLTLRRR</sequence>
<gene>
    <name evidence="1" type="ORF">GGG17_09980</name>
</gene>
<evidence type="ECO:0008006" key="3">
    <source>
        <dbReference type="Google" id="ProtNLM"/>
    </source>
</evidence>
<comment type="caution">
    <text evidence="1">The sequence shown here is derived from an EMBL/GenBank/DDBJ whole genome shotgun (WGS) entry which is preliminary data.</text>
</comment>